<evidence type="ECO:0008006" key="3">
    <source>
        <dbReference type="Google" id="ProtNLM"/>
    </source>
</evidence>
<dbReference type="Gene3D" id="3.30.530.20">
    <property type="match status" value="1"/>
</dbReference>
<dbReference type="Proteomes" id="UP000623461">
    <property type="component" value="Unassembled WGS sequence"/>
</dbReference>
<protein>
    <recommendedName>
        <fullName evidence="3">Polyketide cyclase/dehydrase/lipid transport protein</fullName>
    </recommendedName>
</protein>
<dbReference type="InterPro" id="IPR023393">
    <property type="entry name" value="START-like_dom_sf"/>
</dbReference>
<proteinExistence type="predicted"/>
<sequence>MQMATLTRSITIHAPVSTVFDIALDIGRLWNAEDVALAAVDIKPGGVGTSARLYSHLLGFHIEGGLEYTEVVPQERIVAQVHFFAEKPTWTFTFSEADGDTTVTAVGEWVVKVAVVARPIEGVMVREHESFLEGILEHLKSQAEAQVAA</sequence>
<dbReference type="InterPro" id="IPR019587">
    <property type="entry name" value="Polyketide_cyclase/dehydratase"/>
</dbReference>
<dbReference type="Pfam" id="PF10604">
    <property type="entry name" value="Polyketide_cyc2"/>
    <property type="match status" value="1"/>
</dbReference>
<evidence type="ECO:0000313" key="1">
    <source>
        <dbReference type="EMBL" id="GGN10489.1"/>
    </source>
</evidence>
<comment type="caution">
    <text evidence="1">The sequence shown here is derived from an EMBL/GenBank/DDBJ whole genome shotgun (WGS) entry which is preliminary data.</text>
</comment>
<evidence type="ECO:0000313" key="2">
    <source>
        <dbReference type="Proteomes" id="UP000623461"/>
    </source>
</evidence>
<reference evidence="2" key="1">
    <citation type="journal article" date="2019" name="Int. J. Syst. Evol. Microbiol.">
        <title>The Global Catalogue of Microorganisms (GCM) 10K type strain sequencing project: providing services to taxonomists for standard genome sequencing and annotation.</title>
        <authorList>
            <consortium name="The Broad Institute Genomics Platform"/>
            <consortium name="The Broad Institute Genome Sequencing Center for Infectious Disease"/>
            <person name="Wu L."/>
            <person name="Ma J."/>
        </authorList>
    </citation>
    <scope>NUCLEOTIDE SEQUENCE [LARGE SCALE GENOMIC DNA]</scope>
    <source>
        <strain evidence="2">JCM 1365</strain>
    </source>
</reference>
<name>A0ABQ2IHV9_9MICO</name>
<keyword evidence="2" id="KW-1185">Reference proteome</keyword>
<dbReference type="EMBL" id="BMNZ01000015">
    <property type="protein sequence ID" value="GGN10489.1"/>
    <property type="molecule type" value="Genomic_DNA"/>
</dbReference>
<accession>A0ABQ2IHV9</accession>
<dbReference type="SUPFAM" id="SSF55961">
    <property type="entry name" value="Bet v1-like"/>
    <property type="match status" value="1"/>
</dbReference>
<gene>
    <name evidence="1" type="ORF">GCM10009721_43160</name>
</gene>
<organism evidence="1 2">
    <name type="scientific">Terrabacter tumescens</name>
    <dbReference type="NCBI Taxonomy" id="60443"/>
    <lineage>
        <taxon>Bacteria</taxon>
        <taxon>Bacillati</taxon>
        <taxon>Actinomycetota</taxon>
        <taxon>Actinomycetes</taxon>
        <taxon>Micrococcales</taxon>
        <taxon>Intrasporangiaceae</taxon>
        <taxon>Terrabacter</taxon>
    </lineage>
</organism>